<dbReference type="SUPFAM" id="SSF54518">
    <property type="entry name" value="Tubby C-terminal domain-like"/>
    <property type="match status" value="1"/>
</dbReference>
<protein>
    <recommendedName>
        <fullName evidence="4">DUF567-domain-containing protein</fullName>
    </recommendedName>
</protein>
<dbReference type="InterPro" id="IPR007612">
    <property type="entry name" value="LOR"/>
</dbReference>
<dbReference type="GeneID" id="85493220"/>
<dbReference type="InterPro" id="IPR025659">
    <property type="entry name" value="Tubby-like_C"/>
</dbReference>
<dbReference type="Gene3D" id="2.40.160.200">
    <property type="entry name" value="LURP1-related"/>
    <property type="match status" value="1"/>
</dbReference>
<keyword evidence="3" id="KW-1185">Reference proteome</keyword>
<evidence type="ECO:0008006" key="4">
    <source>
        <dbReference type="Google" id="ProtNLM"/>
    </source>
</evidence>
<reference evidence="2" key="1">
    <citation type="journal article" date="2023" name="BMC Genomics">
        <title>Chromosome-level genome assemblies of Cutaneotrichosporon spp. (Trichosporonales, Basidiomycota) reveal imbalanced evolution between nucleotide sequences and chromosome synteny.</title>
        <authorList>
            <person name="Kobayashi Y."/>
            <person name="Kayamori A."/>
            <person name="Aoki K."/>
            <person name="Shiwa Y."/>
            <person name="Matsutani M."/>
            <person name="Fujita N."/>
            <person name="Sugita T."/>
            <person name="Iwasaki W."/>
            <person name="Tanaka N."/>
            <person name="Takashima M."/>
        </authorList>
    </citation>
    <scope>NUCLEOTIDE SEQUENCE</scope>
    <source>
        <strain evidence="2">HIS019</strain>
    </source>
</reference>
<dbReference type="InterPro" id="IPR038595">
    <property type="entry name" value="LOR_sf"/>
</dbReference>
<accession>A0AA48I189</accession>
<dbReference type="EMBL" id="AP028213">
    <property type="protein sequence ID" value="BEI89349.1"/>
    <property type="molecule type" value="Genomic_DNA"/>
</dbReference>
<organism evidence="2 3">
    <name type="scientific">Cutaneotrichosporon cavernicola</name>
    <dbReference type="NCBI Taxonomy" id="279322"/>
    <lineage>
        <taxon>Eukaryota</taxon>
        <taxon>Fungi</taxon>
        <taxon>Dikarya</taxon>
        <taxon>Basidiomycota</taxon>
        <taxon>Agaricomycotina</taxon>
        <taxon>Tremellomycetes</taxon>
        <taxon>Trichosporonales</taxon>
        <taxon>Trichosporonaceae</taxon>
        <taxon>Cutaneotrichosporon</taxon>
    </lineage>
</organism>
<dbReference type="Proteomes" id="UP001233271">
    <property type="component" value="Chromosome 2"/>
</dbReference>
<dbReference type="KEGG" id="ccac:CcaHIS019_0207110"/>
<dbReference type="AlphaFoldDB" id="A0AA48I189"/>
<proteinExistence type="inferred from homology"/>
<comment type="similarity">
    <text evidence="1">Belongs to the LOR family.</text>
</comment>
<evidence type="ECO:0000256" key="1">
    <source>
        <dbReference type="ARBA" id="ARBA00005437"/>
    </source>
</evidence>
<sequence length="218" mass="24162">MGIFNASSPKAEALQLLDPVSPPYEAVRGYVRDEQTTLEISKKIMTMKEETSVITDGDGVPVVMVRGPAFWINHFKTVYDPSGTVPLFKMRNKKASLQRLFICEDERGTELFRIQRKWKLLNIKLHATIPSTVGDTPTLELMGNKRGFSAEIRDVHSGALVATVAHSYWRKDMVLKNKEAYFANVAAGVDLAVIVALCLTWDRCKEDDRAASSGGGGD</sequence>
<name>A0AA48I189_9TREE</name>
<gene>
    <name evidence="2" type="ORF">CcaverHIS019_0207110</name>
</gene>
<dbReference type="RefSeq" id="XP_060454615.1">
    <property type="nucleotide sequence ID" value="XM_060597753.1"/>
</dbReference>
<evidence type="ECO:0000313" key="3">
    <source>
        <dbReference type="Proteomes" id="UP001233271"/>
    </source>
</evidence>
<evidence type="ECO:0000313" key="2">
    <source>
        <dbReference type="EMBL" id="BEI89349.1"/>
    </source>
</evidence>
<dbReference type="Pfam" id="PF04525">
    <property type="entry name" value="LOR"/>
    <property type="match status" value="1"/>
</dbReference>